<organism evidence="2 3">
    <name type="scientific">Streptacidiphilus alkalitolerans</name>
    <dbReference type="NCBI Taxonomy" id="3342712"/>
    <lineage>
        <taxon>Bacteria</taxon>
        <taxon>Bacillati</taxon>
        <taxon>Actinomycetota</taxon>
        <taxon>Actinomycetes</taxon>
        <taxon>Kitasatosporales</taxon>
        <taxon>Streptomycetaceae</taxon>
        <taxon>Streptacidiphilus</taxon>
    </lineage>
</organism>
<proteinExistence type="predicted"/>
<dbReference type="RefSeq" id="WP_380510537.1">
    <property type="nucleotide sequence ID" value="NZ_JBHEZX010000007.1"/>
</dbReference>
<dbReference type="InterPro" id="IPR050266">
    <property type="entry name" value="AB_hydrolase_sf"/>
</dbReference>
<dbReference type="Pfam" id="PF00561">
    <property type="entry name" value="Abhydrolase_1"/>
    <property type="match status" value="1"/>
</dbReference>
<dbReference type="Proteomes" id="UP001592582">
    <property type="component" value="Unassembled WGS sequence"/>
</dbReference>
<keyword evidence="2" id="KW-0378">Hydrolase</keyword>
<protein>
    <submittedName>
        <fullName evidence="2">Alpha/beta fold hydrolase</fullName>
    </submittedName>
</protein>
<dbReference type="InterPro" id="IPR000073">
    <property type="entry name" value="AB_hydrolase_1"/>
</dbReference>
<dbReference type="EMBL" id="JBHEZX010000007">
    <property type="protein sequence ID" value="MFC1411263.1"/>
    <property type="molecule type" value="Genomic_DNA"/>
</dbReference>
<dbReference type="PRINTS" id="PR00111">
    <property type="entry name" value="ABHYDROLASE"/>
</dbReference>
<dbReference type="InterPro" id="IPR029058">
    <property type="entry name" value="AB_hydrolase_fold"/>
</dbReference>
<evidence type="ECO:0000313" key="2">
    <source>
        <dbReference type="EMBL" id="MFC1411263.1"/>
    </source>
</evidence>
<gene>
    <name evidence="2" type="ORF">ACEZDG_18530</name>
</gene>
<sequence>MLHAPVTPDGDLLRWVEFPGSEPARVYLHGLGASSAPYFAATAVHPALAGRRTLLLDLLGHGISDRPTDFSYTLEAHADAVAAALGAAGVAGAELIAHSMGGAVAIVLAARHPELVSQLVLVDANLDPITPGPGPGSGGIARFTEQEFLADGWRETRDVVGPHWWATMRLTDRVALHRSSVHLTRGTEPTMRAQLLELKIPRSFLYPERLGEPADAAGLRAAGVAVVPVPDCGHNIMLENPDGFAAAVADALSPNAG</sequence>
<name>A0ABV6VC52_9ACTN</name>
<dbReference type="Gene3D" id="3.40.50.1820">
    <property type="entry name" value="alpha/beta hydrolase"/>
    <property type="match status" value="1"/>
</dbReference>
<reference evidence="2 3" key="1">
    <citation type="submission" date="2024-09" db="EMBL/GenBank/DDBJ databases">
        <authorList>
            <person name="Lee S.D."/>
        </authorList>
    </citation>
    <scope>NUCLEOTIDE SEQUENCE [LARGE SCALE GENOMIC DNA]</scope>
    <source>
        <strain evidence="2 3">N1-1</strain>
    </source>
</reference>
<dbReference type="PANTHER" id="PTHR43798">
    <property type="entry name" value="MONOACYLGLYCEROL LIPASE"/>
    <property type="match status" value="1"/>
</dbReference>
<evidence type="ECO:0000313" key="3">
    <source>
        <dbReference type="Proteomes" id="UP001592582"/>
    </source>
</evidence>
<keyword evidence="3" id="KW-1185">Reference proteome</keyword>
<feature type="domain" description="AB hydrolase-1" evidence="1">
    <location>
        <begin position="26"/>
        <end position="133"/>
    </location>
</feature>
<comment type="caution">
    <text evidence="2">The sequence shown here is derived from an EMBL/GenBank/DDBJ whole genome shotgun (WGS) entry which is preliminary data.</text>
</comment>
<evidence type="ECO:0000259" key="1">
    <source>
        <dbReference type="Pfam" id="PF00561"/>
    </source>
</evidence>
<accession>A0ABV6VC52</accession>
<dbReference type="PANTHER" id="PTHR43798:SF33">
    <property type="entry name" value="HYDROLASE, PUTATIVE (AFU_ORTHOLOGUE AFUA_2G14860)-RELATED"/>
    <property type="match status" value="1"/>
</dbReference>
<dbReference type="SUPFAM" id="SSF53474">
    <property type="entry name" value="alpha/beta-Hydrolases"/>
    <property type="match status" value="1"/>
</dbReference>
<dbReference type="GO" id="GO:0016787">
    <property type="term" value="F:hydrolase activity"/>
    <property type="evidence" value="ECO:0007669"/>
    <property type="project" value="UniProtKB-KW"/>
</dbReference>